<evidence type="ECO:0000256" key="8">
    <source>
        <dbReference type="ARBA" id="ARBA00022741"/>
    </source>
</evidence>
<dbReference type="KEGG" id="aalb:109431683"/>
<dbReference type="Gene3D" id="3.40.1190.20">
    <property type="match status" value="1"/>
</dbReference>
<comment type="pathway">
    <text evidence="3">Cofactor metabolism; pyridoxal 5'-phosphate salvage; pyridoxal 5'-phosphate from pyridoxal: step 1/1.</text>
</comment>
<keyword evidence="18" id="KW-1185">Reference proteome</keyword>
<evidence type="ECO:0000256" key="1">
    <source>
        <dbReference type="ARBA" id="ARBA00004750"/>
    </source>
</evidence>
<keyword evidence="8" id="KW-0547">Nucleotide-binding</keyword>
<dbReference type="SUPFAM" id="SSF53613">
    <property type="entry name" value="Ribokinase-like"/>
    <property type="match status" value="1"/>
</dbReference>
<evidence type="ECO:0000256" key="13">
    <source>
        <dbReference type="ARBA" id="ARBA00047377"/>
    </source>
</evidence>
<dbReference type="NCBIfam" id="TIGR00687">
    <property type="entry name" value="pyridox_kin"/>
    <property type="match status" value="1"/>
</dbReference>
<comment type="similarity">
    <text evidence="4">Belongs to the pyridoxine kinase family.</text>
</comment>
<evidence type="ECO:0000256" key="4">
    <source>
        <dbReference type="ARBA" id="ARBA00008805"/>
    </source>
</evidence>
<dbReference type="PANTHER" id="PTHR10534:SF2">
    <property type="entry name" value="PYRIDOXAL KINASE"/>
    <property type="match status" value="1"/>
</dbReference>
<evidence type="ECO:0000256" key="12">
    <source>
        <dbReference type="ARBA" id="ARBA00047310"/>
    </source>
</evidence>
<dbReference type="VEuPathDB" id="VectorBase:AALF021363"/>
<dbReference type="EnsemblMetazoa" id="AALFPA23_023551.R35030">
    <property type="protein sequence ID" value="AALFPA23_023551.P35030"/>
    <property type="gene ID" value="AALFPA23_023551"/>
</dbReference>
<evidence type="ECO:0000256" key="14">
    <source>
        <dbReference type="ARBA" id="ARBA00048524"/>
    </source>
</evidence>
<dbReference type="InterPro" id="IPR013749">
    <property type="entry name" value="PM/HMP-P_kinase-1"/>
</dbReference>
<evidence type="ECO:0000256" key="11">
    <source>
        <dbReference type="ARBA" id="ARBA00032808"/>
    </source>
</evidence>
<reference evidence="17" key="3">
    <citation type="submission" date="2025-05" db="UniProtKB">
        <authorList>
            <consortium name="EnsemblMetazoa"/>
        </authorList>
    </citation>
    <scope>IDENTIFICATION</scope>
    <source>
        <strain evidence="17">Foshan</strain>
    </source>
</reference>
<proteinExistence type="evidence at transcript level"/>
<comment type="pathway">
    <text evidence="2">Cofactor metabolism; pyridoxal 5'-phosphate salvage; pyridoxine 5'-phosphate from pyridoxine: step 1/1.</text>
</comment>
<dbReference type="OrthoDB" id="3689at2759"/>
<dbReference type="GO" id="GO:0005524">
    <property type="term" value="F:ATP binding"/>
    <property type="evidence" value="ECO:0007669"/>
    <property type="project" value="UniProtKB-KW"/>
</dbReference>
<dbReference type="GO" id="GO:0008478">
    <property type="term" value="F:pyridoxal kinase activity"/>
    <property type="evidence" value="ECO:0007669"/>
    <property type="project" value="UniProtKB-EC"/>
</dbReference>
<dbReference type="Proteomes" id="UP000069940">
    <property type="component" value="Unassembled WGS sequence"/>
</dbReference>
<dbReference type="VEuPathDB" id="VectorBase:AALFPA_070206"/>
<dbReference type="EMBL" id="GAPW01002827">
    <property type="protein sequence ID" value="JAC10771.1"/>
    <property type="molecule type" value="mRNA"/>
</dbReference>
<evidence type="ECO:0000313" key="18">
    <source>
        <dbReference type="Proteomes" id="UP000069940"/>
    </source>
</evidence>
<dbReference type="PANTHER" id="PTHR10534">
    <property type="entry name" value="PYRIDOXAL KINASE"/>
    <property type="match status" value="1"/>
</dbReference>
<evidence type="ECO:0000256" key="7">
    <source>
        <dbReference type="ARBA" id="ARBA00022679"/>
    </source>
</evidence>
<keyword evidence="7" id="KW-0808">Transferase</keyword>
<protein>
    <recommendedName>
        <fullName evidence="6">Pyridoxal kinase</fullName>
        <ecNumber evidence="5">2.7.1.35</ecNumber>
    </recommendedName>
    <alternativeName>
        <fullName evidence="11">Pyridoxine kinase</fullName>
    </alternativeName>
</protein>
<dbReference type="RefSeq" id="XP_029730337.1">
    <property type="nucleotide sequence ID" value="XM_029874477.2"/>
</dbReference>
<evidence type="ECO:0000259" key="15">
    <source>
        <dbReference type="Pfam" id="PF08543"/>
    </source>
</evidence>
<organism evidence="16">
    <name type="scientific">Aedes albopictus</name>
    <name type="common">Asian tiger mosquito</name>
    <name type="synonym">Stegomyia albopicta</name>
    <dbReference type="NCBI Taxonomy" id="7160"/>
    <lineage>
        <taxon>Eukaryota</taxon>
        <taxon>Metazoa</taxon>
        <taxon>Ecdysozoa</taxon>
        <taxon>Arthropoda</taxon>
        <taxon>Hexapoda</taxon>
        <taxon>Insecta</taxon>
        <taxon>Pterygota</taxon>
        <taxon>Neoptera</taxon>
        <taxon>Endopterygota</taxon>
        <taxon>Diptera</taxon>
        <taxon>Nematocera</taxon>
        <taxon>Culicoidea</taxon>
        <taxon>Culicidae</taxon>
        <taxon>Culicinae</taxon>
        <taxon>Aedini</taxon>
        <taxon>Aedes</taxon>
        <taxon>Stegomyia</taxon>
    </lineage>
</organism>
<sequence length="306" mass="33775">MSADVHRVLSIQSHVVHGYVGNKSAVFPLQVLGFEVDNINSVQFSNHTGYTNGFKGQVLNETELAELFSGLKANDLLNQYTHLLTGYVGNINFLAEIANILKTLRSVNPNLIYVCDPVMGDDGVMYVPQELLPVYRDTIVPLADIVTPNQFEVELLTGKSIKSEQEAWDAVEWFHDKGVKTVAISSSELGGSNDLLALVSHKEGNKSQRYRMVIPKQGNGIRFTGTGDLFAALFLAHSTLSKFDMCATLERTIASLQAVITKTLTYIPEDVKAGKAKVTSTQRELKIIQSKQDIEQPKVTYHCSKV</sequence>
<comment type="catalytic activity">
    <reaction evidence="12">
        <text>pyridoxamine + ATP = pyridoxamine 5'-phosphate + ADP + H(+)</text>
        <dbReference type="Rhea" id="RHEA:25104"/>
        <dbReference type="ChEBI" id="CHEBI:15378"/>
        <dbReference type="ChEBI" id="CHEBI:30616"/>
        <dbReference type="ChEBI" id="CHEBI:57761"/>
        <dbReference type="ChEBI" id="CHEBI:58451"/>
        <dbReference type="ChEBI" id="CHEBI:456216"/>
        <dbReference type="EC" id="2.7.1.35"/>
    </reaction>
    <physiologicalReaction direction="left-to-right" evidence="12">
        <dbReference type="Rhea" id="RHEA:25105"/>
    </physiologicalReaction>
</comment>
<reference evidence="18" key="2">
    <citation type="journal article" date="2015" name="Proc. Natl. Acad. Sci. U.S.A.">
        <title>Genome sequence of the Asian Tiger mosquito, Aedes albopictus, reveals insights into its biology, genetics, and evolution.</title>
        <authorList>
            <person name="Chen X.G."/>
            <person name="Jiang X."/>
            <person name="Gu J."/>
            <person name="Xu M."/>
            <person name="Wu Y."/>
            <person name="Deng Y."/>
            <person name="Zhang C."/>
            <person name="Bonizzoni M."/>
            <person name="Dermauw W."/>
            <person name="Vontas J."/>
            <person name="Armbruster P."/>
            <person name="Huang X."/>
            <person name="Yang Y."/>
            <person name="Zhang H."/>
            <person name="He W."/>
            <person name="Peng H."/>
            <person name="Liu Y."/>
            <person name="Wu K."/>
            <person name="Chen J."/>
            <person name="Lirakis M."/>
            <person name="Topalis P."/>
            <person name="Van Leeuwen T."/>
            <person name="Hall A.B."/>
            <person name="Jiang X."/>
            <person name="Thorpe C."/>
            <person name="Mueller R.L."/>
            <person name="Sun C."/>
            <person name="Waterhouse R.M."/>
            <person name="Yan G."/>
            <person name="Tu Z.J."/>
            <person name="Fang X."/>
            <person name="James A.A."/>
        </authorList>
    </citation>
    <scope>NUCLEOTIDE SEQUENCE [LARGE SCALE GENOMIC DNA]</scope>
    <source>
        <strain evidence="18">Foshan</strain>
    </source>
</reference>
<feature type="domain" description="Pyridoxamine kinase/Phosphomethylpyrimidine kinase" evidence="15">
    <location>
        <begin position="88"/>
        <end position="238"/>
    </location>
</feature>
<comment type="catalytic activity">
    <reaction evidence="13">
        <text>pyridoxal + ATP = pyridoxal 5'-phosphate + ADP + H(+)</text>
        <dbReference type="Rhea" id="RHEA:10224"/>
        <dbReference type="ChEBI" id="CHEBI:15378"/>
        <dbReference type="ChEBI" id="CHEBI:17310"/>
        <dbReference type="ChEBI" id="CHEBI:30616"/>
        <dbReference type="ChEBI" id="CHEBI:456216"/>
        <dbReference type="ChEBI" id="CHEBI:597326"/>
        <dbReference type="EC" id="2.7.1.35"/>
    </reaction>
    <physiologicalReaction direction="left-to-right" evidence="13">
        <dbReference type="Rhea" id="RHEA:10225"/>
    </physiologicalReaction>
</comment>
<evidence type="ECO:0000313" key="16">
    <source>
        <dbReference type="EMBL" id="JAC10771.1"/>
    </source>
</evidence>
<evidence type="ECO:0000313" key="17">
    <source>
        <dbReference type="EnsemblMetazoa" id="AALFPA23_023551.P35030"/>
    </source>
</evidence>
<evidence type="ECO:0000256" key="5">
    <source>
        <dbReference type="ARBA" id="ARBA00012104"/>
    </source>
</evidence>
<dbReference type="GO" id="GO:0005829">
    <property type="term" value="C:cytosol"/>
    <property type="evidence" value="ECO:0007669"/>
    <property type="project" value="TreeGrafter"/>
</dbReference>
<keyword evidence="10" id="KW-0067">ATP-binding</keyword>
<accession>A0A023EP63</accession>
<dbReference type="CDD" id="cd01173">
    <property type="entry name" value="pyridoxal_pyridoxamine_kinase"/>
    <property type="match status" value="1"/>
</dbReference>
<keyword evidence="9 16" id="KW-0418">Kinase</keyword>
<dbReference type="GeneID" id="109431683"/>
<reference evidence="16" key="1">
    <citation type="journal article" date="2014" name="PLoS Negl. Trop. Dis.">
        <title>Identification and characterization of seminal fluid proteins in the Asian tiger mosquito, Aedes albopictus.</title>
        <authorList>
            <person name="Boes K.E."/>
            <person name="Ribeiro J.M."/>
            <person name="Wong A."/>
            <person name="Harrington L.C."/>
            <person name="Wolfner M.F."/>
            <person name="Sirot L.K."/>
        </authorList>
    </citation>
    <scope>NUCLEOTIDE SEQUENCE</scope>
    <source>
        <tissue evidence="16">Reproductive organs</tissue>
    </source>
</reference>
<evidence type="ECO:0000256" key="9">
    <source>
        <dbReference type="ARBA" id="ARBA00022777"/>
    </source>
</evidence>
<dbReference type="Pfam" id="PF08543">
    <property type="entry name" value="Phos_pyr_kin"/>
    <property type="match status" value="1"/>
</dbReference>
<name>A0A023EP63_AEDAL</name>
<dbReference type="VEuPathDB" id="VectorBase:AALC636_027551"/>
<comment type="catalytic activity">
    <reaction evidence="14">
        <text>pyridoxine + ATP = pyridoxine 5'-phosphate + ADP + H(+)</text>
        <dbReference type="Rhea" id="RHEA:25108"/>
        <dbReference type="ChEBI" id="CHEBI:15378"/>
        <dbReference type="ChEBI" id="CHEBI:16709"/>
        <dbReference type="ChEBI" id="CHEBI:30616"/>
        <dbReference type="ChEBI" id="CHEBI:58589"/>
        <dbReference type="ChEBI" id="CHEBI:456216"/>
        <dbReference type="EC" id="2.7.1.35"/>
    </reaction>
    <physiologicalReaction direction="left-to-right" evidence="14">
        <dbReference type="Rhea" id="RHEA:25109"/>
    </physiologicalReaction>
</comment>
<evidence type="ECO:0000256" key="3">
    <source>
        <dbReference type="ARBA" id="ARBA00005210"/>
    </source>
</evidence>
<dbReference type="OMA" id="HTQYGQW"/>
<dbReference type="InterPro" id="IPR004625">
    <property type="entry name" value="PyrdxlKinase"/>
</dbReference>
<evidence type="ECO:0000256" key="6">
    <source>
        <dbReference type="ARBA" id="ARBA00018134"/>
    </source>
</evidence>
<dbReference type="UniPathway" id="UPA01068">
    <property type="reaction ID" value="UER00298"/>
</dbReference>
<evidence type="ECO:0000256" key="10">
    <source>
        <dbReference type="ARBA" id="ARBA00022840"/>
    </source>
</evidence>
<dbReference type="VEuPathDB" id="VectorBase:AALFPA_042928"/>
<dbReference type="AlphaFoldDB" id="A0A023EP63"/>
<dbReference type="InterPro" id="IPR029056">
    <property type="entry name" value="Ribokinase-like"/>
</dbReference>
<evidence type="ECO:0000256" key="2">
    <source>
        <dbReference type="ARBA" id="ARBA00004835"/>
    </source>
</evidence>
<dbReference type="GO" id="GO:0009443">
    <property type="term" value="P:pyridoxal 5'-phosphate salvage"/>
    <property type="evidence" value="ECO:0007669"/>
    <property type="project" value="InterPro"/>
</dbReference>
<comment type="pathway">
    <text evidence="1">Cofactor metabolism; pyridoxal 5'-phosphate salvage; pyridoxamine 5'-phosphate from pyridoxamine: step 1/1.</text>
</comment>
<dbReference type="EC" id="2.7.1.35" evidence="5"/>